<feature type="compositionally biased region" description="Low complexity" evidence="9">
    <location>
        <begin position="583"/>
        <end position="593"/>
    </location>
</feature>
<dbReference type="GO" id="GO:0003677">
    <property type="term" value="F:DNA binding"/>
    <property type="evidence" value="ECO:0007669"/>
    <property type="project" value="UniProtKB-UniRule"/>
</dbReference>
<accession>A0A7J5Y7U6</accession>
<dbReference type="AlphaFoldDB" id="A0A7J5Y7U6"/>
<feature type="compositionally biased region" description="Polar residues" evidence="9">
    <location>
        <begin position="617"/>
        <end position="628"/>
    </location>
</feature>
<sequence length="843" mass="96035">MESFLQTLQRAASKSPKLPARNGFLWRHYRGRLLRVVKSDEEVKEIMIRFHDNNNHLMFYWVGVTEVVKSWINKCEVCQNRVLPETKKPSVQFCFVYGCESSSSIYPELSFHRFPEDKEIRQRWLSVAQRDENSLRSNSFLCSKHFEPSCFTLSDEVQLTLSPDAVPVPSEEDFLFSNSLEDLFSKTSSPPPSPMELQEHQYCLQDPEPTENHKEMEQKRRFLNESSFKVFNHIARYLSHRILPMQNKKGISSLKRMTNRFALKGTGTKVHSFLSYVNSILRQFHDDQGHSALVFCQREITKRFFWARMTRDVARWISCCQTCMDRTKRRWLRCSVRSCTNSCGPVSSGRHTSSSSVDEGGRSSQLVSSPRIVRLLVHFSEECFDRSGEKVTVRTDAVPTLMVHGNQETPLTGPTQPAVDEYDAVELYLIKRTYPPGLSYVEKNTFRRFCKRYCIKGDSLHTERGNRLCLVLRSRKKVEEALLDFHDELNHLNVNKCLRLLNERIPILVHLKTPINFPSSTPITLQPTTSNALNVARPFQNKTLSSSSVNSEQTGPQEQKEIVISHVSARTLHFVKVQDIINPLPESNLPPELTAKHKPPQSKNKKIKPPSQGRGIKTQTKSLESAQQPKRRRKKDLEADKTTSSCGLEPLLAPSSKPWPVFTISDSSSTQSAKPPTNVDRYVPILTKNRNITLQARIVLQQCSEAKLKSNKLVPPLSGRRESHVGNDSFISSCSVISSKARSLMTTTFFRKDSGHSVSVLDVPGSVLFINQESLLGEGLPKRRMENRRGGQLFSTLISKCREKMAASEKCRKAGVKVEHGEYGKKQEVSLKSAEPMTLLMEF</sequence>
<comment type="catalytic activity">
    <reaction evidence="6">
        <text>glycyl-tRNA(Ala) + H2O = tRNA(Ala) + glycine + H(+)</text>
        <dbReference type="Rhea" id="RHEA:53744"/>
        <dbReference type="Rhea" id="RHEA-COMP:9657"/>
        <dbReference type="Rhea" id="RHEA-COMP:13640"/>
        <dbReference type="ChEBI" id="CHEBI:15377"/>
        <dbReference type="ChEBI" id="CHEBI:15378"/>
        <dbReference type="ChEBI" id="CHEBI:57305"/>
        <dbReference type="ChEBI" id="CHEBI:78442"/>
        <dbReference type="ChEBI" id="CHEBI:78522"/>
        <dbReference type="EC" id="3.1.1.96"/>
    </reaction>
</comment>
<feature type="compositionally biased region" description="Low complexity" evidence="9">
    <location>
        <begin position="347"/>
        <end position="364"/>
    </location>
</feature>
<dbReference type="InterPro" id="IPR026521">
    <property type="entry name" value="THAP2"/>
</dbReference>
<protein>
    <recommendedName>
        <fullName evidence="1">D-aminoacyl-tRNA deacylase</fullName>
        <ecNumber evidence="1">3.1.1.96</ecNumber>
    </recommendedName>
</protein>
<dbReference type="SMART" id="SM00692">
    <property type="entry name" value="DM3"/>
    <property type="match status" value="1"/>
</dbReference>
<feature type="region of interest" description="Disordered" evidence="9">
    <location>
        <begin position="340"/>
        <end position="365"/>
    </location>
</feature>
<dbReference type="OrthoDB" id="6496718at2759"/>
<dbReference type="Gene3D" id="1.10.340.70">
    <property type="match status" value="1"/>
</dbReference>
<comment type="catalytic activity">
    <reaction evidence="7">
        <text>a D-aminoacyl-tRNA + H2O = a tRNA + a D-alpha-amino acid + H(+)</text>
        <dbReference type="Rhea" id="RHEA:13953"/>
        <dbReference type="Rhea" id="RHEA-COMP:10123"/>
        <dbReference type="Rhea" id="RHEA-COMP:10124"/>
        <dbReference type="ChEBI" id="CHEBI:15377"/>
        <dbReference type="ChEBI" id="CHEBI:15378"/>
        <dbReference type="ChEBI" id="CHEBI:59871"/>
        <dbReference type="ChEBI" id="CHEBI:78442"/>
        <dbReference type="ChEBI" id="CHEBI:79333"/>
        <dbReference type="EC" id="3.1.1.96"/>
    </reaction>
</comment>
<keyword evidence="5 8" id="KW-0238">DNA-binding</keyword>
<dbReference type="InterPro" id="IPR041588">
    <property type="entry name" value="Integrase_H2C2"/>
</dbReference>
<dbReference type="InterPro" id="IPR038441">
    <property type="entry name" value="THAP_Znf_sf"/>
</dbReference>
<evidence type="ECO:0000313" key="11">
    <source>
        <dbReference type="EMBL" id="KAF3845522.1"/>
    </source>
</evidence>
<keyword evidence="3 8" id="KW-0863">Zinc-finger</keyword>
<evidence type="ECO:0000259" key="10">
    <source>
        <dbReference type="PROSITE" id="PS50950"/>
    </source>
</evidence>
<name>A0A7J5Y7U6_DISMA</name>
<dbReference type="GO" id="GO:0005737">
    <property type="term" value="C:cytoplasm"/>
    <property type="evidence" value="ECO:0007669"/>
    <property type="project" value="InterPro"/>
</dbReference>
<reference evidence="11 12" key="1">
    <citation type="submission" date="2020-03" db="EMBL/GenBank/DDBJ databases">
        <title>Dissostichus mawsoni Genome sequencing and assembly.</title>
        <authorList>
            <person name="Park H."/>
        </authorList>
    </citation>
    <scope>NUCLEOTIDE SEQUENCE [LARGE SCALE GENOMIC DNA]</scope>
    <source>
        <strain evidence="11">DM0001</strain>
        <tissue evidence="11">Muscle</tissue>
    </source>
</reference>
<comment type="caution">
    <text evidence="11">The sequence shown here is derived from an EMBL/GenBank/DDBJ whole genome shotgun (WGS) entry which is preliminary data.</text>
</comment>
<evidence type="ECO:0000256" key="2">
    <source>
        <dbReference type="ARBA" id="ARBA00022723"/>
    </source>
</evidence>
<keyword evidence="2" id="KW-0479">Metal-binding</keyword>
<keyword evidence="4" id="KW-0862">Zinc</keyword>
<evidence type="ECO:0000256" key="9">
    <source>
        <dbReference type="SAM" id="MobiDB-lite"/>
    </source>
</evidence>
<dbReference type="Gene3D" id="3.50.80.10">
    <property type="entry name" value="D-tyrosyl-tRNA(Tyr) deacylase"/>
    <property type="match status" value="1"/>
</dbReference>
<dbReference type="PANTHER" id="PTHR47696">
    <property type="entry name" value="THAP DOMAIN-CONTAINING PROTEIN 2"/>
    <property type="match status" value="1"/>
</dbReference>
<dbReference type="GO" id="GO:0051499">
    <property type="term" value="F:D-aminoacyl-tRNA deacylase activity"/>
    <property type="evidence" value="ECO:0007669"/>
    <property type="project" value="UniProtKB-EC"/>
</dbReference>
<dbReference type="EMBL" id="JAAKFY010000015">
    <property type="protein sequence ID" value="KAF3845522.1"/>
    <property type="molecule type" value="Genomic_DNA"/>
</dbReference>
<feature type="region of interest" description="Disordered" evidence="9">
    <location>
        <begin position="583"/>
        <end position="652"/>
    </location>
</feature>
<dbReference type="PANTHER" id="PTHR47696:SF1">
    <property type="entry name" value="THAP DOMAIN-CONTAINING PROTEIN 2"/>
    <property type="match status" value="1"/>
</dbReference>
<organism evidence="11 12">
    <name type="scientific">Dissostichus mawsoni</name>
    <name type="common">Antarctic cod</name>
    <dbReference type="NCBI Taxonomy" id="36200"/>
    <lineage>
        <taxon>Eukaryota</taxon>
        <taxon>Metazoa</taxon>
        <taxon>Chordata</taxon>
        <taxon>Craniata</taxon>
        <taxon>Vertebrata</taxon>
        <taxon>Euteleostomi</taxon>
        <taxon>Actinopterygii</taxon>
        <taxon>Neopterygii</taxon>
        <taxon>Teleostei</taxon>
        <taxon>Neoteleostei</taxon>
        <taxon>Acanthomorphata</taxon>
        <taxon>Eupercaria</taxon>
        <taxon>Perciformes</taxon>
        <taxon>Notothenioidei</taxon>
        <taxon>Nototheniidae</taxon>
        <taxon>Dissostichus</taxon>
    </lineage>
</organism>
<dbReference type="SUPFAM" id="SSF69500">
    <property type="entry name" value="DTD-like"/>
    <property type="match status" value="1"/>
</dbReference>
<evidence type="ECO:0000256" key="5">
    <source>
        <dbReference type="ARBA" id="ARBA00023125"/>
    </source>
</evidence>
<evidence type="ECO:0000256" key="6">
    <source>
        <dbReference type="ARBA" id="ARBA00047676"/>
    </source>
</evidence>
<evidence type="ECO:0000256" key="7">
    <source>
        <dbReference type="ARBA" id="ARBA00048018"/>
    </source>
</evidence>
<dbReference type="Pfam" id="PF05485">
    <property type="entry name" value="THAP"/>
    <property type="match status" value="1"/>
</dbReference>
<dbReference type="SUPFAM" id="SSF57716">
    <property type="entry name" value="Glucocorticoid receptor-like (DNA-binding domain)"/>
    <property type="match status" value="1"/>
</dbReference>
<dbReference type="InterPro" id="IPR003732">
    <property type="entry name" value="Daa-tRNA_deacyls_DTD"/>
</dbReference>
<gene>
    <name evidence="11" type="ORF">F7725_008685</name>
</gene>
<dbReference type="GO" id="GO:0008270">
    <property type="term" value="F:zinc ion binding"/>
    <property type="evidence" value="ECO:0007669"/>
    <property type="project" value="UniProtKB-KW"/>
</dbReference>
<dbReference type="SMART" id="SM00980">
    <property type="entry name" value="THAP"/>
    <property type="match status" value="2"/>
</dbReference>
<dbReference type="Gene3D" id="6.20.210.20">
    <property type="entry name" value="THAP domain"/>
    <property type="match status" value="1"/>
</dbReference>
<dbReference type="InterPro" id="IPR006612">
    <property type="entry name" value="THAP_Znf"/>
</dbReference>
<feature type="domain" description="THAP-type" evidence="10">
    <location>
        <begin position="88"/>
        <end position="170"/>
    </location>
</feature>
<evidence type="ECO:0000256" key="1">
    <source>
        <dbReference type="ARBA" id="ARBA00013056"/>
    </source>
</evidence>
<dbReference type="EC" id="3.1.1.96" evidence="1"/>
<dbReference type="PROSITE" id="PS50950">
    <property type="entry name" value="ZF_THAP"/>
    <property type="match status" value="1"/>
</dbReference>
<evidence type="ECO:0000256" key="8">
    <source>
        <dbReference type="PROSITE-ProRule" id="PRU00309"/>
    </source>
</evidence>
<dbReference type="InterPro" id="IPR023509">
    <property type="entry name" value="DTD-like_sf"/>
</dbReference>
<evidence type="ECO:0000256" key="4">
    <source>
        <dbReference type="ARBA" id="ARBA00022833"/>
    </source>
</evidence>
<proteinExistence type="predicted"/>
<dbReference type="Proteomes" id="UP000518266">
    <property type="component" value="Unassembled WGS sequence"/>
</dbReference>
<dbReference type="Pfam" id="PF17921">
    <property type="entry name" value="Integrase_H2C2"/>
    <property type="match status" value="1"/>
</dbReference>
<evidence type="ECO:0000313" key="12">
    <source>
        <dbReference type="Proteomes" id="UP000518266"/>
    </source>
</evidence>
<dbReference type="Pfam" id="PF02580">
    <property type="entry name" value="Tyr_Deacylase"/>
    <property type="match status" value="1"/>
</dbReference>
<evidence type="ECO:0000256" key="3">
    <source>
        <dbReference type="ARBA" id="ARBA00022771"/>
    </source>
</evidence>
<keyword evidence="12" id="KW-1185">Reference proteome</keyword>
<feature type="compositionally biased region" description="Basic residues" evidence="9">
    <location>
        <begin position="596"/>
        <end position="608"/>
    </location>
</feature>